<reference evidence="7 8" key="1">
    <citation type="submission" date="2010-10" db="EMBL/GenBank/DDBJ databases">
        <authorList>
            <person name="Durkin A.S."/>
            <person name="Madupu R."/>
            <person name="Torralba M."/>
            <person name="Gillis M."/>
            <person name="Methe B."/>
            <person name="Sutton G."/>
            <person name="Nelson K.E."/>
        </authorList>
    </citation>
    <scope>NUCLEOTIDE SEQUENCE [LARGE SCALE GENOMIC DNA]</scope>
    <source>
        <strain evidence="7 8">ACS-139-V-Col8</strain>
    </source>
</reference>
<name>E4KR77_9LACT</name>
<gene>
    <name evidence="7" type="ORF">HMPREF9257_0376</name>
</gene>
<dbReference type="Proteomes" id="UP000005990">
    <property type="component" value="Unassembled WGS sequence"/>
</dbReference>
<dbReference type="EMBL" id="AENN01000018">
    <property type="protein sequence ID" value="EFR30474.1"/>
    <property type="molecule type" value="Genomic_DNA"/>
</dbReference>
<dbReference type="GO" id="GO:0046872">
    <property type="term" value="F:metal ion binding"/>
    <property type="evidence" value="ECO:0007669"/>
    <property type="project" value="UniProtKB-KW"/>
</dbReference>
<dbReference type="Pfam" id="PF01297">
    <property type="entry name" value="ZnuA"/>
    <property type="match status" value="1"/>
</dbReference>
<evidence type="ECO:0000256" key="5">
    <source>
        <dbReference type="RuleBase" id="RU003512"/>
    </source>
</evidence>
<dbReference type="GO" id="GO:0030001">
    <property type="term" value="P:metal ion transport"/>
    <property type="evidence" value="ECO:0007669"/>
    <property type="project" value="InterPro"/>
</dbReference>
<feature type="chain" id="PRO_5003184068" evidence="6">
    <location>
        <begin position="27"/>
        <end position="306"/>
    </location>
</feature>
<dbReference type="InterPro" id="IPR006128">
    <property type="entry name" value="Lipoprotein_PsaA-like"/>
</dbReference>
<evidence type="ECO:0000313" key="7">
    <source>
        <dbReference type="EMBL" id="EFR30474.1"/>
    </source>
</evidence>
<evidence type="ECO:0000256" key="6">
    <source>
        <dbReference type="SAM" id="SignalP"/>
    </source>
</evidence>
<accession>E4KR77</accession>
<evidence type="ECO:0000256" key="1">
    <source>
        <dbReference type="ARBA" id="ARBA00004196"/>
    </source>
</evidence>
<dbReference type="AlphaFoldDB" id="E4KR77"/>
<evidence type="ECO:0000256" key="4">
    <source>
        <dbReference type="ARBA" id="ARBA00022729"/>
    </source>
</evidence>
<dbReference type="OrthoDB" id="9793396at2"/>
<evidence type="ECO:0000313" key="8">
    <source>
        <dbReference type="Proteomes" id="UP000005990"/>
    </source>
</evidence>
<sequence length="306" mass="33817">MFRKISKILFVLSLVVSVLVTPSALAADKPKVTVTTSFLADMVKNLAGDAVEVEMIIPAGSDPHLYEAKAQDIEKIAQADLVLYHGLHFEGKMVDILEERGQAVTRDFDPASINEMDEDGQKAIDPHFWFDIDLYKQATQAASESLQASFPDIKDQVAKNTESYLGQLDELKTWVADQLKDLPEDQRYLVTPHDAFNYFAKANGFTVIAPQGVSTDSEVSNQQIGETVDFIIEHKIPAIFAESTTNPERMEKLQEAVKAKGGSVAVVTGDDESLFSDSLAPEGKKGDTYITMYQHNINLIVKYLKA</sequence>
<comment type="similarity">
    <text evidence="5">Belongs to the bacterial solute-binding protein 9 family.</text>
</comment>
<evidence type="ECO:0000256" key="3">
    <source>
        <dbReference type="ARBA" id="ARBA00022723"/>
    </source>
</evidence>
<keyword evidence="3" id="KW-0479">Metal-binding</keyword>
<protein>
    <submittedName>
        <fullName evidence="7">ABC transporter, substrate-binding protein</fullName>
    </submittedName>
</protein>
<keyword evidence="2 5" id="KW-0813">Transport</keyword>
<dbReference type="PRINTS" id="PR00691">
    <property type="entry name" value="ADHESINB"/>
</dbReference>
<dbReference type="PANTHER" id="PTHR42953:SF1">
    <property type="entry name" value="METAL-BINDING PROTEIN HI_0362-RELATED"/>
    <property type="match status" value="1"/>
</dbReference>
<dbReference type="STRING" id="908337.HMPREF9257_0376"/>
<dbReference type="PANTHER" id="PTHR42953">
    <property type="entry name" value="HIGH-AFFINITY ZINC UPTAKE SYSTEM PROTEIN ZNUA-RELATED"/>
    <property type="match status" value="1"/>
</dbReference>
<dbReference type="SUPFAM" id="SSF53807">
    <property type="entry name" value="Helical backbone' metal receptor"/>
    <property type="match status" value="1"/>
</dbReference>
<dbReference type="InterPro" id="IPR050492">
    <property type="entry name" value="Bact_metal-bind_prot9"/>
</dbReference>
<comment type="subcellular location">
    <subcellularLocation>
        <location evidence="1">Cell envelope</location>
    </subcellularLocation>
</comment>
<dbReference type="PRINTS" id="PR00690">
    <property type="entry name" value="ADHESNFAMILY"/>
</dbReference>
<keyword evidence="4 6" id="KW-0732">Signal</keyword>
<dbReference type="GO" id="GO:0030313">
    <property type="term" value="C:cell envelope"/>
    <property type="evidence" value="ECO:0007669"/>
    <property type="project" value="UniProtKB-SubCell"/>
</dbReference>
<dbReference type="eggNOG" id="COG0803">
    <property type="taxonomic scope" value="Bacteria"/>
</dbReference>
<dbReference type="Gene3D" id="3.40.50.1980">
    <property type="entry name" value="Nitrogenase molybdenum iron protein domain"/>
    <property type="match status" value="2"/>
</dbReference>
<proteinExistence type="inferred from homology"/>
<comment type="caution">
    <text evidence="7">The sequence shown here is derived from an EMBL/GenBank/DDBJ whole genome shotgun (WGS) entry which is preliminary data.</text>
</comment>
<dbReference type="InterPro" id="IPR006129">
    <property type="entry name" value="AdhesinB"/>
</dbReference>
<organism evidence="7 8">
    <name type="scientific">Eremococcus coleocola ACS-139-V-Col8</name>
    <dbReference type="NCBI Taxonomy" id="908337"/>
    <lineage>
        <taxon>Bacteria</taxon>
        <taxon>Bacillati</taxon>
        <taxon>Bacillota</taxon>
        <taxon>Bacilli</taxon>
        <taxon>Lactobacillales</taxon>
        <taxon>Aerococcaceae</taxon>
        <taxon>Eremococcus</taxon>
    </lineage>
</organism>
<dbReference type="InterPro" id="IPR006127">
    <property type="entry name" value="ZnuA-like"/>
</dbReference>
<keyword evidence="8" id="KW-1185">Reference proteome</keyword>
<evidence type="ECO:0000256" key="2">
    <source>
        <dbReference type="ARBA" id="ARBA00022448"/>
    </source>
</evidence>
<feature type="signal peptide" evidence="6">
    <location>
        <begin position="1"/>
        <end position="26"/>
    </location>
</feature>
<dbReference type="RefSeq" id="WP_006418997.1">
    <property type="nucleotide sequence ID" value="NZ_AENN01000018.1"/>
</dbReference>
<dbReference type="GO" id="GO:0007155">
    <property type="term" value="P:cell adhesion"/>
    <property type="evidence" value="ECO:0007669"/>
    <property type="project" value="InterPro"/>
</dbReference>